<keyword evidence="4" id="KW-0732">Signal</keyword>
<dbReference type="GO" id="GO:0008252">
    <property type="term" value="F:nucleotidase activity"/>
    <property type="evidence" value="ECO:0007669"/>
    <property type="project" value="InterPro"/>
</dbReference>
<comment type="caution">
    <text evidence="6">The sequence shown here is derived from an EMBL/GenBank/DDBJ whole genome shotgun (WGS) entry which is preliminary data.</text>
</comment>
<dbReference type="Pfam" id="PF01975">
    <property type="entry name" value="SurE"/>
    <property type="match status" value="1"/>
</dbReference>
<accession>A0AA39TK16</accession>
<evidence type="ECO:0000256" key="4">
    <source>
        <dbReference type="SAM" id="SignalP"/>
    </source>
</evidence>
<keyword evidence="7" id="KW-1185">Reference proteome</keyword>
<evidence type="ECO:0000259" key="5">
    <source>
        <dbReference type="Pfam" id="PF01975"/>
    </source>
</evidence>
<dbReference type="GO" id="GO:0046872">
    <property type="term" value="F:metal ion binding"/>
    <property type="evidence" value="ECO:0007669"/>
    <property type="project" value="UniProtKB-KW"/>
</dbReference>
<protein>
    <submittedName>
        <fullName evidence="6">Survival protein sure-like phosphatase/nucleotidase</fullName>
    </submittedName>
</protein>
<reference evidence="6" key="1">
    <citation type="submission" date="2023-06" db="EMBL/GenBank/DDBJ databases">
        <title>Genome-scale phylogeny and comparative genomics of the fungal order Sordariales.</title>
        <authorList>
            <consortium name="Lawrence Berkeley National Laboratory"/>
            <person name="Hensen N."/>
            <person name="Bonometti L."/>
            <person name="Westerberg I."/>
            <person name="Brannstrom I.O."/>
            <person name="Guillou S."/>
            <person name="Cros-Aarteil S."/>
            <person name="Calhoun S."/>
            <person name="Haridas S."/>
            <person name="Kuo A."/>
            <person name="Mondo S."/>
            <person name="Pangilinan J."/>
            <person name="Riley R."/>
            <person name="LaButti K."/>
            <person name="Andreopoulos B."/>
            <person name="Lipzen A."/>
            <person name="Chen C."/>
            <person name="Yanf M."/>
            <person name="Daum C."/>
            <person name="Ng V."/>
            <person name="Clum A."/>
            <person name="Steindorff A."/>
            <person name="Ohm R."/>
            <person name="Martin F."/>
            <person name="Silar P."/>
            <person name="Natvig D."/>
            <person name="Lalanne C."/>
            <person name="Gautier V."/>
            <person name="Ament-velasquez S.L."/>
            <person name="Kruys A."/>
            <person name="Hutchinson M.I."/>
            <person name="Powell A.J."/>
            <person name="Barry K."/>
            <person name="Miller A.N."/>
            <person name="Grigoriev I.V."/>
            <person name="Debuchy R."/>
            <person name="Gladieux P."/>
            <person name="Thoren M.H."/>
            <person name="Johannesson H."/>
        </authorList>
    </citation>
    <scope>NUCLEOTIDE SEQUENCE</scope>
    <source>
        <strain evidence="6">SMH3391-2</strain>
    </source>
</reference>
<organism evidence="6 7">
    <name type="scientific">Bombardia bombarda</name>
    <dbReference type="NCBI Taxonomy" id="252184"/>
    <lineage>
        <taxon>Eukaryota</taxon>
        <taxon>Fungi</taxon>
        <taxon>Dikarya</taxon>
        <taxon>Ascomycota</taxon>
        <taxon>Pezizomycotina</taxon>
        <taxon>Sordariomycetes</taxon>
        <taxon>Sordariomycetidae</taxon>
        <taxon>Sordariales</taxon>
        <taxon>Lasiosphaeriaceae</taxon>
        <taxon>Bombardia</taxon>
    </lineage>
</organism>
<keyword evidence="2" id="KW-0479">Metal-binding</keyword>
<comment type="similarity">
    <text evidence="1">Belongs to the SurE nucleotidase family.</text>
</comment>
<dbReference type="PANTHER" id="PTHR30457">
    <property type="entry name" value="5'-NUCLEOTIDASE SURE"/>
    <property type="match status" value="1"/>
</dbReference>
<gene>
    <name evidence="6" type="ORF">B0T17DRAFT_467157</name>
</gene>
<dbReference type="AlphaFoldDB" id="A0AA39TK16"/>
<evidence type="ECO:0000256" key="3">
    <source>
        <dbReference type="ARBA" id="ARBA00022801"/>
    </source>
</evidence>
<evidence type="ECO:0000256" key="1">
    <source>
        <dbReference type="ARBA" id="ARBA00011062"/>
    </source>
</evidence>
<dbReference type="InterPro" id="IPR002828">
    <property type="entry name" value="SurE-like_Pase/nucleotidase"/>
</dbReference>
<dbReference type="Gene3D" id="3.40.1210.10">
    <property type="entry name" value="Survival protein SurE-like phosphatase/nucleotidase"/>
    <property type="match status" value="1"/>
</dbReference>
<dbReference type="InterPro" id="IPR036523">
    <property type="entry name" value="SurE-like_sf"/>
</dbReference>
<feature type="chain" id="PRO_5041373220" evidence="4">
    <location>
        <begin position="20"/>
        <end position="267"/>
    </location>
</feature>
<evidence type="ECO:0000256" key="2">
    <source>
        <dbReference type="ARBA" id="ARBA00022723"/>
    </source>
</evidence>
<dbReference type="PANTHER" id="PTHR30457:SF0">
    <property type="entry name" value="PHOSPHATASE, PUTATIVE (AFU_ORTHOLOGUE AFUA_4G01070)-RELATED"/>
    <property type="match status" value="1"/>
</dbReference>
<evidence type="ECO:0000313" key="7">
    <source>
        <dbReference type="Proteomes" id="UP001174934"/>
    </source>
</evidence>
<feature type="signal peptide" evidence="4">
    <location>
        <begin position="1"/>
        <end position="19"/>
    </location>
</feature>
<dbReference type="InterPro" id="IPR030048">
    <property type="entry name" value="SurE"/>
</dbReference>
<dbReference type="SUPFAM" id="SSF64167">
    <property type="entry name" value="SurE-like"/>
    <property type="match status" value="1"/>
</dbReference>
<name>A0AA39TK16_9PEZI</name>
<feature type="domain" description="Survival protein SurE-like phosphatase/nucleotidase" evidence="5">
    <location>
        <begin position="22"/>
        <end position="230"/>
    </location>
</feature>
<keyword evidence="3" id="KW-0378">Hydrolase</keyword>
<feature type="non-terminal residue" evidence="6">
    <location>
        <position position="267"/>
    </location>
</feature>
<proteinExistence type="inferred from homology"/>
<dbReference type="EMBL" id="JAULSR010000011">
    <property type="protein sequence ID" value="KAK0610099.1"/>
    <property type="molecule type" value="Genomic_DNA"/>
</dbReference>
<evidence type="ECO:0000313" key="6">
    <source>
        <dbReference type="EMBL" id="KAK0610099.1"/>
    </source>
</evidence>
<sequence length="267" mass="28474">MRSSFLLAAFAAFTPAIKGLNVLITNDDGFGVANIRELYKQMTGLGHNCYIVASPSALSSTSDQTMFTTSPKLLIDGDWGLTKAGAPSLGTDPHDGHIWYYNGTPAAQVFIALDYVLPKFAGFSQPDLVISGPNFGWNLGPFVYTMTGNLGASYAAIERGIPAISFASGNNVPEPYYWVNTTTEAGLEDPSTITARLAAGLVQALADKASGSRVMPKGYGMSVNLPYITSYKDDQCTNPPFVLARMVTNITDDKAVFDSSTGLFTYG</sequence>
<dbReference type="Proteomes" id="UP001174934">
    <property type="component" value="Unassembled WGS sequence"/>
</dbReference>